<dbReference type="GO" id="GO:0016491">
    <property type="term" value="F:oxidoreductase activity"/>
    <property type="evidence" value="ECO:0007669"/>
    <property type="project" value="UniProtKB-KW"/>
</dbReference>
<dbReference type="EMBL" id="JAUKUD010000004">
    <property type="protein sequence ID" value="KAK0745620.1"/>
    <property type="molecule type" value="Genomic_DNA"/>
</dbReference>
<organism evidence="5 6">
    <name type="scientific">Schizothecium vesticola</name>
    <dbReference type="NCBI Taxonomy" id="314040"/>
    <lineage>
        <taxon>Eukaryota</taxon>
        <taxon>Fungi</taxon>
        <taxon>Dikarya</taxon>
        <taxon>Ascomycota</taxon>
        <taxon>Pezizomycotina</taxon>
        <taxon>Sordariomycetes</taxon>
        <taxon>Sordariomycetidae</taxon>
        <taxon>Sordariales</taxon>
        <taxon>Schizotheciaceae</taxon>
        <taxon>Schizothecium</taxon>
    </lineage>
</organism>
<dbReference type="PROSITE" id="PS00498">
    <property type="entry name" value="TYROSINASE_2"/>
    <property type="match status" value="1"/>
</dbReference>
<dbReference type="PRINTS" id="PR00092">
    <property type="entry name" value="TYROSINASE"/>
</dbReference>
<feature type="signal peptide" evidence="3">
    <location>
        <begin position="1"/>
        <end position="23"/>
    </location>
</feature>
<dbReference type="GO" id="GO:0046872">
    <property type="term" value="F:metal ion binding"/>
    <property type="evidence" value="ECO:0007669"/>
    <property type="project" value="UniProtKB-KW"/>
</dbReference>
<keyword evidence="6" id="KW-1185">Reference proteome</keyword>
<accession>A0AA40K4I9</accession>
<feature type="domain" description="Tyrosinase copper-binding" evidence="4">
    <location>
        <begin position="317"/>
        <end position="328"/>
    </location>
</feature>
<dbReference type="Gene3D" id="1.10.1280.10">
    <property type="entry name" value="Di-copper center containing domain from catechol oxidase"/>
    <property type="match status" value="1"/>
</dbReference>
<feature type="chain" id="PRO_5041467173" evidence="3">
    <location>
        <begin position="24"/>
        <end position="394"/>
    </location>
</feature>
<dbReference type="SUPFAM" id="SSF48056">
    <property type="entry name" value="Di-copper centre-containing domain"/>
    <property type="match status" value="1"/>
</dbReference>
<dbReference type="PANTHER" id="PTHR11474:SF125">
    <property type="entry name" value="N-ACETYL-6-HYDROXYTRYPTOPHAN OXIDASE IVOB-RELATED"/>
    <property type="match status" value="1"/>
</dbReference>
<name>A0AA40K4I9_9PEZI</name>
<dbReference type="PANTHER" id="PTHR11474">
    <property type="entry name" value="TYROSINASE FAMILY MEMBER"/>
    <property type="match status" value="1"/>
</dbReference>
<evidence type="ECO:0000256" key="1">
    <source>
        <dbReference type="ARBA" id="ARBA00022723"/>
    </source>
</evidence>
<evidence type="ECO:0000313" key="5">
    <source>
        <dbReference type="EMBL" id="KAK0745620.1"/>
    </source>
</evidence>
<comment type="caution">
    <text evidence="5">The sequence shown here is derived from an EMBL/GenBank/DDBJ whole genome shotgun (WGS) entry which is preliminary data.</text>
</comment>
<protein>
    <submittedName>
        <fullName evidence="5">Tyrosinase-like protein</fullName>
    </submittedName>
</protein>
<evidence type="ECO:0000256" key="3">
    <source>
        <dbReference type="SAM" id="SignalP"/>
    </source>
</evidence>
<proteinExistence type="predicted"/>
<dbReference type="InterPro" id="IPR050316">
    <property type="entry name" value="Tyrosinase/Hemocyanin"/>
</dbReference>
<keyword evidence="3" id="KW-0732">Signal</keyword>
<dbReference type="InterPro" id="IPR008922">
    <property type="entry name" value="Di-copper_centre_dom_sf"/>
</dbReference>
<evidence type="ECO:0000313" key="6">
    <source>
        <dbReference type="Proteomes" id="UP001172155"/>
    </source>
</evidence>
<sequence length="394" mass="42478">MFGKASIGLAVAAAASAVSGTLTLPNFAQFAVDSGLALGSLNSLAVLNALGNTAGSCNLSNIKFRQEWRTLSTGQRKNYIAAVNCLTTKPSILPAGLAPGSFSVFDDFTYVHMKATNEIHMTGNFLTWHRYFIHVFEQELQKCGYNGNLPYWEWGFDVESPRDSPVFDGSDTSLGGDGEAIPHAGLIMQLPTSPGPVQFPPGTGGGCVQTGPFSNLTLHLGPVVLPQYGSPNITFNTQPELDNPRCLKRDLNPWVAKKWTTFRNTTELILGSANIFEFSTEMNGDPRGSTNLLGVHGGGHFTIGGDPGGDAFVSSNDPAFWLHHAQIDRVYWIWQMLDFNNRKGVFGTRTFLNGPPSANTTIEDLLVVAPLASSVKIKDVTNTVGGSPLCYIYI</sequence>
<dbReference type="Proteomes" id="UP001172155">
    <property type="component" value="Unassembled WGS sequence"/>
</dbReference>
<keyword evidence="2" id="KW-0560">Oxidoreductase</keyword>
<dbReference type="Pfam" id="PF00264">
    <property type="entry name" value="Tyrosinase"/>
    <property type="match status" value="1"/>
</dbReference>
<evidence type="ECO:0000256" key="2">
    <source>
        <dbReference type="ARBA" id="ARBA00023002"/>
    </source>
</evidence>
<dbReference type="AlphaFoldDB" id="A0AA40K4I9"/>
<dbReference type="InterPro" id="IPR002227">
    <property type="entry name" value="Tyrosinase_Cu-bd"/>
</dbReference>
<keyword evidence="1" id="KW-0479">Metal-binding</keyword>
<reference evidence="5" key="1">
    <citation type="submission" date="2023-06" db="EMBL/GenBank/DDBJ databases">
        <title>Genome-scale phylogeny and comparative genomics of the fungal order Sordariales.</title>
        <authorList>
            <consortium name="Lawrence Berkeley National Laboratory"/>
            <person name="Hensen N."/>
            <person name="Bonometti L."/>
            <person name="Westerberg I."/>
            <person name="Brannstrom I.O."/>
            <person name="Guillou S."/>
            <person name="Cros-Aarteil S."/>
            <person name="Calhoun S."/>
            <person name="Haridas S."/>
            <person name="Kuo A."/>
            <person name="Mondo S."/>
            <person name="Pangilinan J."/>
            <person name="Riley R."/>
            <person name="LaButti K."/>
            <person name="Andreopoulos B."/>
            <person name="Lipzen A."/>
            <person name="Chen C."/>
            <person name="Yanf M."/>
            <person name="Daum C."/>
            <person name="Ng V."/>
            <person name="Clum A."/>
            <person name="Steindorff A."/>
            <person name="Ohm R."/>
            <person name="Martin F."/>
            <person name="Silar P."/>
            <person name="Natvig D."/>
            <person name="Lalanne C."/>
            <person name="Gautier V."/>
            <person name="Ament-velasquez S.L."/>
            <person name="Kruys A."/>
            <person name="Hutchinson M.I."/>
            <person name="Powell A.J."/>
            <person name="Barry K."/>
            <person name="Miller A.N."/>
            <person name="Grigoriev I.V."/>
            <person name="Debuchy R."/>
            <person name="Gladieux P."/>
            <person name="Thoren M.H."/>
            <person name="Johannesson H."/>
        </authorList>
    </citation>
    <scope>NUCLEOTIDE SEQUENCE</scope>
    <source>
        <strain evidence="5">SMH3187-1</strain>
    </source>
</reference>
<gene>
    <name evidence="5" type="ORF">B0T18DRAFT_390213</name>
</gene>
<evidence type="ECO:0000259" key="4">
    <source>
        <dbReference type="PROSITE" id="PS00498"/>
    </source>
</evidence>